<dbReference type="GO" id="GO:0034038">
    <property type="term" value="F:deoxyhypusine synthase activity"/>
    <property type="evidence" value="ECO:0007669"/>
    <property type="project" value="TreeGrafter"/>
</dbReference>
<dbReference type="Pfam" id="PF01916">
    <property type="entry name" value="DS"/>
    <property type="match status" value="1"/>
</dbReference>
<accession>A0A8J6TLG2</accession>
<dbReference type="SUPFAM" id="SSF52467">
    <property type="entry name" value="DHS-like NAD/FAD-binding domain"/>
    <property type="match status" value="1"/>
</dbReference>
<evidence type="ECO:0000256" key="1">
    <source>
        <dbReference type="ARBA" id="ARBA00009892"/>
    </source>
</evidence>
<comment type="similarity">
    <text evidence="1">Belongs to the deoxyhypusine synthase family.</text>
</comment>
<dbReference type="EMBL" id="JACNIG010000287">
    <property type="protein sequence ID" value="MBC8433264.1"/>
    <property type="molecule type" value="Genomic_DNA"/>
</dbReference>
<evidence type="ECO:0000256" key="2">
    <source>
        <dbReference type="ARBA" id="ARBA00022679"/>
    </source>
</evidence>
<keyword evidence="2" id="KW-0808">Transferase</keyword>
<dbReference type="PANTHER" id="PTHR11703">
    <property type="entry name" value="DEOXYHYPUSINE SYNTHASE"/>
    <property type="match status" value="1"/>
</dbReference>
<keyword evidence="3" id="KW-0812">Transmembrane</keyword>
<dbReference type="InterPro" id="IPR002773">
    <property type="entry name" value="Deoxyhypusine_synthase"/>
</dbReference>
<name>A0A8J6TLG2_9BACT</name>
<dbReference type="Gene3D" id="3.40.910.10">
    <property type="entry name" value="Deoxyhypusine synthase"/>
    <property type="match status" value="1"/>
</dbReference>
<sequence length="356" mass="39623">MPKKSIFKDFPDIIPPSISKGMSISELINAFGKTSFEARNVYRGSRLYKRMLEDNDTIWLGLAGAGVAGGMGGMLIALLEAGFVDVICSTGAQVYHDLHFAFDLPVKAISPFCDDDVLRRHGDTRIYDIGIREKETLDAQDEIIRNFIRASYKQHLSKEPLASWEFNFYLGNWVLENSKYPERSFVAKAAELGVPIFWDSLANHSIAMNLVLTDRKGFPITLSAQKDIFDSAAIAFSSGKTGFMVLGGGGPKNFIQQTSPTISQILKIKFEGAERGIQIGTAIEKEGSLSGCTFSESVTWGKYRSADEEMLVQIWGEYSVIFPILAAYLLDNCETRPSKKIVSRMPEFIEKLEHTQ</sequence>
<evidence type="ECO:0000313" key="5">
    <source>
        <dbReference type="Proteomes" id="UP000605201"/>
    </source>
</evidence>
<protein>
    <submittedName>
        <fullName evidence="4">Deoxyhypusine synthase family protein</fullName>
    </submittedName>
</protein>
<reference evidence="4 5" key="1">
    <citation type="submission" date="2020-08" db="EMBL/GenBank/DDBJ databases">
        <title>Bridging the membrane lipid divide: bacteria of the FCB group superphylum have the potential to synthesize archaeal ether lipids.</title>
        <authorList>
            <person name="Villanueva L."/>
            <person name="Von Meijenfeldt F.A.B."/>
            <person name="Westbye A.B."/>
            <person name="Yadav S."/>
            <person name="Hopmans E.C."/>
            <person name="Dutilh B.E."/>
            <person name="Sinninghe Damste J.S."/>
        </authorList>
    </citation>
    <scope>NUCLEOTIDE SEQUENCE [LARGE SCALE GENOMIC DNA]</scope>
    <source>
        <strain evidence="4">NIOZ-UU17</strain>
    </source>
</reference>
<dbReference type="Proteomes" id="UP000605201">
    <property type="component" value="Unassembled WGS sequence"/>
</dbReference>
<dbReference type="InterPro" id="IPR029035">
    <property type="entry name" value="DHS-like_NAD/FAD-binding_dom"/>
</dbReference>
<evidence type="ECO:0000256" key="3">
    <source>
        <dbReference type="SAM" id="Phobius"/>
    </source>
</evidence>
<dbReference type="GO" id="GO:0005737">
    <property type="term" value="C:cytoplasm"/>
    <property type="evidence" value="ECO:0007669"/>
    <property type="project" value="TreeGrafter"/>
</dbReference>
<dbReference type="PANTHER" id="PTHR11703:SF2">
    <property type="entry name" value="DEOXYHYPUSINE SYNTHASE-LIKE PROTEIN"/>
    <property type="match status" value="1"/>
</dbReference>
<keyword evidence="3" id="KW-1133">Transmembrane helix</keyword>
<proteinExistence type="inferred from homology"/>
<gene>
    <name evidence="4" type="ORF">H8D96_15245</name>
</gene>
<evidence type="ECO:0000313" key="4">
    <source>
        <dbReference type="EMBL" id="MBC8433264.1"/>
    </source>
</evidence>
<organism evidence="4 5">
    <name type="scientific">Candidatus Desulfatibia vada</name>
    <dbReference type="NCBI Taxonomy" id="2841696"/>
    <lineage>
        <taxon>Bacteria</taxon>
        <taxon>Pseudomonadati</taxon>
        <taxon>Thermodesulfobacteriota</taxon>
        <taxon>Desulfobacteria</taxon>
        <taxon>Desulfobacterales</taxon>
        <taxon>Desulfobacterales incertae sedis</taxon>
        <taxon>Candidatus Desulfatibia</taxon>
    </lineage>
</organism>
<feature type="transmembrane region" description="Helical" evidence="3">
    <location>
        <begin position="58"/>
        <end position="79"/>
    </location>
</feature>
<comment type="caution">
    <text evidence="4">The sequence shown here is derived from an EMBL/GenBank/DDBJ whole genome shotgun (WGS) entry which is preliminary data.</text>
</comment>
<dbReference type="AlphaFoldDB" id="A0A8J6TLG2"/>
<keyword evidence="3" id="KW-0472">Membrane</keyword>
<dbReference type="InterPro" id="IPR036982">
    <property type="entry name" value="Deoxyhypusine_synthase_sf"/>
</dbReference>